<organism evidence="1 2">
    <name type="scientific">Methyloceanibacter caenitepidi</name>
    <dbReference type="NCBI Taxonomy" id="1384459"/>
    <lineage>
        <taxon>Bacteria</taxon>
        <taxon>Pseudomonadati</taxon>
        <taxon>Pseudomonadota</taxon>
        <taxon>Alphaproteobacteria</taxon>
        <taxon>Hyphomicrobiales</taxon>
        <taxon>Hyphomicrobiaceae</taxon>
        <taxon>Methyloceanibacter</taxon>
    </lineage>
</organism>
<reference evidence="1 2" key="1">
    <citation type="submission" date="2014-09" db="EMBL/GenBank/DDBJ databases">
        <title>Genome sequencing of Methyloceanibacter caenitepidi Gela4.</title>
        <authorList>
            <person name="Takeuchi M."/>
            <person name="Susumu S."/>
            <person name="Kamagata Y."/>
            <person name="Oshima K."/>
            <person name="Hattori M."/>
            <person name="Iwasaki W."/>
        </authorList>
    </citation>
    <scope>NUCLEOTIDE SEQUENCE [LARGE SCALE GENOMIC DNA]</scope>
    <source>
        <strain evidence="1 2">Gela4</strain>
    </source>
</reference>
<keyword evidence="2" id="KW-1185">Reference proteome</keyword>
<protein>
    <submittedName>
        <fullName evidence="1">Uncharacterized protein</fullName>
    </submittedName>
</protein>
<proteinExistence type="predicted"/>
<dbReference type="AlphaFoldDB" id="A0A0A8K4L3"/>
<gene>
    <name evidence="1" type="ORF">GL4_1473</name>
</gene>
<evidence type="ECO:0000313" key="1">
    <source>
        <dbReference type="EMBL" id="BAQ16929.1"/>
    </source>
</evidence>
<dbReference type="Proteomes" id="UP000031643">
    <property type="component" value="Chromosome"/>
</dbReference>
<dbReference type="HOGENOM" id="CLU_1432997_0_0_5"/>
<dbReference type="AntiFam" id="ANF00163">
    <property type="entry name" value="Shadow ORF (opposite pspPIM)"/>
</dbReference>
<evidence type="ECO:0000313" key="2">
    <source>
        <dbReference type="Proteomes" id="UP000031643"/>
    </source>
</evidence>
<sequence length="189" mass="20391">MRMSALLPQFLQVGVGQYEEATPLVARSSFIRREQARFNRKAQASKALADLGKSQIEMTVDVLAEDPLGLDFADDPFDVRPDVARILCSSLLAGDGERLAWVSGSEDIHLAAPRSAVKGSNVVPDRRTIQGFVFHPRHEGGRGEGFSLDKAMSSIPGFRNVEAELQASKSSTQCKAAERSSAPNACSGM</sequence>
<dbReference type="EMBL" id="AP014648">
    <property type="protein sequence ID" value="BAQ16929.1"/>
    <property type="molecule type" value="Genomic_DNA"/>
</dbReference>
<name>A0A0A8K4L3_9HYPH</name>
<dbReference type="KEGG" id="mcg:GL4_1473"/>
<accession>A0A0A8K4L3</accession>
<dbReference type="STRING" id="1384459.GL4_1473"/>